<keyword evidence="1" id="KW-0472">Membrane</keyword>
<protein>
    <recommendedName>
        <fullName evidence="4">Yip1 domain-containing protein</fullName>
    </recommendedName>
</protein>
<name>A0ABV6Z0M4_UNCC1</name>
<keyword evidence="3" id="KW-1185">Reference proteome</keyword>
<keyword evidence="1" id="KW-0812">Transmembrane</keyword>
<comment type="caution">
    <text evidence="2">The sequence shown here is derived from an EMBL/GenBank/DDBJ whole genome shotgun (WGS) entry which is preliminary data.</text>
</comment>
<evidence type="ECO:0000256" key="1">
    <source>
        <dbReference type="SAM" id="Phobius"/>
    </source>
</evidence>
<feature type="transmembrane region" description="Helical" evidence="1">
    <location>
        <begin position="236"/>
        <end position="261"/>
    </location>
</feature>
<evidence type="ECO:0008006" key="4">
    <source>
        <dbReference type="Google" id="ProtNLM"/>
    </source>
</evidence>
<feature type="transmembrane region" description="Helical" evidence="1">
    <location>
        <begin position="126"/>
        <end position="149"/>
    </location>
</feature>
<feature type="transmembrane region" description="Helical" evidence="1">
    <location>
        <begin position="204"/>
        <end position="224"/>
    </location>
</feature>
<evidence type="ECO:0000313" key="2">
    <source>
        <dbReference type="EMBL" id="MFC1851984.1"/>
    </source>
</evidence>
<proteinExistence type="predicted"/>
<feature type="transmembrane region" description="Helical" evidence="1">
    <location>
        <begin position="169"/>
        <end position="192"/>
    </location>
</feature>
<organism evidence="2 3">
    <name type="scientific">candidate division CSSED10-310 bacterium</name>
    <dbReference type="NCBI Taxonomy" id="2855610"/>
    <lineage>
        <taxon>Bacteria</taxon>
        <taxon>Bacteria division CSSED10-310</taxon>
    </lineage>
</organism>
<dbReference type="EMBL" id="JBHPBY010000250">
    <property type="protein sequence ID" value="MFC1851984.1"/>
    <property type="molecule type" value="Genomic_DNA"/>
</dbReference>
<accession>A0ABV6Z0M4</accession>
<sequence length="262" mass="30336">MSGPLPSLLRNLKQQLLITETQIGRVMEHQAAENQEPEIINKEPIEPQASPLLPRNVVDLFIHPTKFFSSQIAIGKKPYFYFVTWCYGICHIIDRIDRNILRSNLGRPRQGWEVLGPYLTESWPDFWAFVLITGALAGLILWSIGGWWYHVRLHWSGHSRPDPKLARLVFIYSSFVMALPTILVTLVQTVIYGNYQEAFSADELWSSFVLLFPFWSSLVSYKGAMTLFELNRARALMWFVILPFIVYFFAFGIMIFLLTLIN</sequence>
<keyword evidence="1" id="KW-1133">Transmembrane helix</keyword>
<evidence type="ECO:0000313" key="3">
    <source>
        <dbReference type="Proteomes" id="UP001594351"/>
    </source>
</evidence>
<reference evidence="2 3" key="1">
    <citation type="submission" date="2024-09" db="EMBL/GenBank/DDBJ databases">
        <title>Laminarin stimulates single cell rates of sulfate reduction while oxygen inhibits transcriptomic activity in coastal marine sediment.</title>
        <authorList>
            <person name="Lindsay M."/>
            <person name="Orcutt B."/>
            <person name="Emerson D."/>
            <person name="Stepanauskas R."/>
            <person name="D'Angelo T."/>
        </authorList>
    </citation>
    <scope>NUCLEOTIDE SEQUENCE [LARGE SCALE GENOMIC DNA]</scope>
    <source>
        <strain evidence="2">SAG AM-311-K15</strain>
    </source>
</reference>
<gene>
    <name evidence="2" type="ORF">ACFL27_17465</name>
</gene>
<dbReference type="Proteomes" id="UP001594351">
    <property type="component" value="Unassembled WGS sequence"/>
</dbReference>